<reference evidence="1" key="1">
    <citation type="journal article" date="2020" name="Stud. Mycol.">
        <title>101 Dothideomycetes genomes: a test case for predicting lifestyles and emergence of pathogens.</title>
        <authorList>
            <person name="Haridas S."/>
            <person name="Albert R."/>
            <person name="Binder M."/>
            <person name="Bloem J."/>
            <person name="Labutti K."/>
            <person name="Salamov A."/>
            <person name="Andreopoulos B."/>
            <person name="Baker S."/>
            <person name="Barry K."/>
            <person name="Bills G."/>
            <person name="Bluhm B."/>
            <person name="Cannon C."/>
            <person name="Castanera R."/>
            <person name="Culley D."/>
            <person name="Daum C."/>
            <person name="Ezra D."/>
            <person name="Gonzalez J."/>
            <person name="Henrissat B."/>
            <person name="Kuo A."/>
            <person name="Liang C."/>
            <person name="Lipzen A."/>
            <person name="Lutzoni F."/>
            <person name="Magnuson J."/>
            <person name="Mondo S."/>
            <person name="Nolan M."/>
            <person name="Ohm R."/>
            <person name="Pangilinan J."/>
            <person name="Park H.-J."/>
            <person name="Ramirez L."/>
            <person name="Alfaro M."/>
            <person name="Sun H."/>
            <person name="Tritt A."/>
            <person name="Yoshinaga Y."/>
            <person name="Zwiers L.-H."/>
            <person name="Turgeon B."/>
            <person name="Goodwin S."/>
            <person name="Spatafora J."/>
            <person name="Crous P."/>
            <person name="Grigoriev I."/>
        </authorList>
    </citation>
    <scope>NUCLEOTIDE SEQUENCE</scope>
    <source>
        <strain evidence="1">ATCC 200398</strain>
    </source>
</reference>
<protein>
    <submittedName>
        <fullName evidence="1">Beta-lactamase/transpeptidase-like protein</fullName>
    </submittedName>
</protein>
<evidence type="ECO:0000313" key="2">
    <source>
        <dbReference type="Proteomes" id="UP000799755"/>
    </source>
</evidence>
<evidence type="ECO:0000313" key="1">
    <source>
        <dbReference type="EMBL" id="KAF2465945.1"/>
    </source>
</evidence>
<dbReference type="EMBL" id="MU003527">
    <property type="protein sequence ID" value="KAF2465945.1"/>
    <property type="molecule type" value="Genomic_DNA"/>
</dbReference>
<dbReference type="Proteomes" id="UP000799755">
    <property type="component" value="Unassembled WGS sequence"/>
</dbReference>
<proteinExistence type="predicted"/>
<accession>A0ACB6QGD2</accession>
<keyword evidence="2" id="KW-1185">Reference proteome</keyword>
<name>A0ACB6QGD2_9PLEO</name>
<comment type="caution">
    <text evidence="1">The sequence shown here is derived from an EMBL/GenBank/DDBJ whole genome shotgun (WGS) entry which is preliminary data.</text>
</comment>
<sequence>MDDLLVARLKAQNSQISRFHSLSGSPALSLGVFHQGKVIHTAHFGRKDVSKSSPPNDDSVYYVASMLKILTVSTVAKLVHDGILGWDVPVREYLPGFNREDDIGRLTTLRDLIANRTGLAVAAFFWTQQNGELLLGKNEMVHMACHLKAVKPFRASFLYSQWNYILVQIIIETVTGKPFGTLIQETMITPLGLKNTTFSIPHGENVVAPHAVRDNGTAAKIEINPWTDESGITAGAGGKASLNDLLTIYIELLSAHSHQSSHNVNTTPGSPFTHMRTIFEPQIKARSSGVEVYHHTMSIPGFLGSMFLVPRSNSGVIVLTNATPKLDATDLSAQCLLGVLLGEPRPNLVRMAEMGQKMSLAIYRQIASSLEQSRTLKPPSLPLQMYAGVYTNSAGNFFLKVDTTQRGLHITVQNKARVAYDLFPYDGNVFYWPVSRERELCEKAMWPHLLPAFHIITFGVNEGGVDCLRWHHDPLDGPEVFAKDTRRSRL</sequence>
<gene>
    <name evidence="1" type="ORF">BDR25DRAFT_378184</name>
</gene>
<organism evidence="1 2">
    <name type="scientific">Lindgomyces ingoldianus</name>
    <dbReference type="NCBI Taxonomy" id="673940"/>
    <lineage>
        <taxon>Eukaryota</taxon>
        <taxon>Fungi</taxon>
        <taxon>Dikarya</taxon>
        <taxon>Ascomycota</taxon>
        <taxon>Pezizomycotina</taxon>
        <taxon>Dothideomycetes</taxon>
        <taxon>Pleosporomycetidae</taxon>
        <taxon>Pleosporales</taxon>
        <taxon>Lindgomycetaceae</taxon>
        <taxon>Lindgomyces</taxon>
    </lineage>
</organism>